<dbReference type="HOGENOM" id="CLU_2092797_0_0_0"/>
<organism evidence="1 2">
    <name type="scientific">Deinococcus proteolyticus (strain ATCC 35074 / DSM 20540 / JCM 6276 / NBRC 101906 / NCIMB 13154 / VKM Ac-1939 / CCM 2703 / MRP)</name>
    <dbReference type="NCBI Taxonomy" id="693977"/>
    <lineage>
        <taxon>Bacteria</taxon>
        <taxon>Thermotogati</taxon>
        <taxon>Deinococcota</taxon>
        <taxon>Deinococci</taxon>
        <taxon>Deinococcales</taxon>
        <taxon>Deinococcaceae</taxon>
        <taxon>Deinococcus</taxon>
    </lineage>
</organism>
<dbReference type="Proteomes" id="UP000007718">
    <property type="component" value="Plasmid pDEIPR02"/>
</dbReference>
<gene>
    <name evidence="1" type="ordered locus">Deipr_2511</name>
</gene>
<geneLocation type="plasmid" evidence="1 2">
    <name>pDEIPR02</name>
</geneLocation>
<reference evidence="2" key="1">
    <citation type="submission" date="2011-02" db="EMBL/GenBank/DDBJ databases">
        <title>The complete sequence of plasmid2 of Deinococcus proteolyticus DSM 20540.</title>
        <authorList>
            <consortium name="US DOE Joint Genome Institute (JGI-PGF)"/>
            <person name="Lucas S."/>
            <person name="Copeland A."/>
            <person name="Lapidus A."/>
            <person name="Bruce D."/>
            <person name="Goodwin L."/>
            <person name="Pitluck S."/>
            <person name="Kyrpides N."/>
            <person name="Mavromatis K."/>
            <person name="Pagani I."/>
            <person name="Ivanova N."/>
            <person name="Ovchinnikova G."/>
            <person name="Zeytun A."/>
            <person name="Detter J.C."/>
            <person name="Han C."/>
            <person name="Land M."/>
            <person name="Hauser L."/>
            <person name="Markowitz V."/>
            <person name="Cheng J.-F."/>
            <person name="Hugenholtz P."/>
            <person name="Woyke T."/>
            <person name="Wu D."/>
            <person name="Pukall R."/>
            <person name="Steenblock K."/>
            <person name="Brambilla E."/>
            <person name="Klenk H.-P."/>
            <person name="Eisen J.A."/>
        </authorList>
    </citation>
    <scope>NUCLEOTIDE SEQUENCE [LARGE SCALE GENOMIC DNA]</scope>
    <source>
        <strain evidence="2">ATCC 35074 / DSM 20540 / JCM 6276 / NBRC 101906 / NCIMB 13154 / VKM Ac-1939 / CCM 2703 / MRP</strain>
        <plasmid evidence="2">Plasmid pDEIPR02</plasmid>
    </source>
</reference>
<dbReference type="EMBL" id="CP002538">
    <property type="protein sequence ID" value="ADY27628.1"/>
    <property type="molecule type" value="Genomic_DNA"/>
</dbReference>
<sequence>MEAYGKTKARVKAMLERKLAWRMLREGVIPDPSSSSEDPDILSPAQVNPVSLVLRGVIQQHGGTEKVSRLTGIAPSSLNRLANPFYWGQSTNTIRQVAEGTGARIVLEFNPRKEPS</sequence>
<evidence type="ECO:0000313" key="1">
    <source>
        <dbReference type="EMBL" id="ADY27628.1"/>
    </source>
</evidence>
<dbReference type="KEGG" id="dpt:Deipr_2511"/>
<protein>
    <recommendedName>
        <fullName evidence="3">HTH cro/C1-type domain-containing protein</fullName>
    </recommendedName>
</protein>
<evidence type="ECO:0008006" key="3">
    <source>
        <dbReference type="Google" id="ProtNLM"/>
    </source>
</evidence>
<proteinExistence type="predicted"/>
<name>F0RQR9_DEIPM</name>
<accession>F0RQR9</accession>
<evidence type="ECO:0000313" key="2">
    <source>
        <dbReference type="Proteomes" id="UP000007718"/>
    </source>
</evidence>
<dbReference type="AlphaFoldDB" id="F0RQR9"/>
<keyword evidence="2" id="KW-1185">Reference proteome</keyword>
<keyword evidence="1" id="KW-0614">Plasmid</keyword>
<reference evidence="1 2" key="2">
    <citation type="journal article" date="2012" name="Stand. Genomic Sci.">
        <title>Complete genome sequence of the orange-red pigmented, radioresistant Deinococcus proteolyticus type strain (MRP(T)).</title>
        <authorList>
            <person name="Copeland A."/>
            <person name="Zeytun A."/>
            <person name="Yassawong M."/>
            <person name="Nolan M."/>
            <person name="Lucas S."/>
            <person name="Hammon N."/>
            <person name="Deshpande S."/>
            <person name="Cheng J.F."/>
            <person name="Han C."/>
            <person name="Tapia R."/>
            <person name="Goodwin L.A."/>
            <person name="Pitluck S."/>
            <person name="Mavromatis K."/>
            <person name="Liolios K."/>
            <person name="Pagani I."/>
            <person name="Ivanova N."/>
            <person name="Mikhailova N."/>
            <person name="Pati A."/>
            <person name="Chen A."/>
            <person name="Palaniappan K."/>
            <person name="Land M."/>
            <person name="Hauser L."/>
            <person name="Jeffries C.D."/>
            <person name="Brambilla E.M."/>
            <person name="Rohde M."/>
            <person name="Sikorski J."/>
            <person name="Pukall R."/>
            <person name="Goker M."/>
            <person name="Detter J.C."/>
            <person name="Woyke T."/>
            <person name="Bristow J."/>
            <person name="Eisen J.A."/>
            <person name="Markowitz V."/>
            <person name="Hugenholtz P."/>
            <person name="Kyrpides N.C."/>
            <person name="Klenk H.P."/>
            <person name="Lapidus A."/>
        </authorList>
    </citation>
    <scope>NUCLEOTIDE SEQUENCE [LARGE SCALE GENOMIC DNA]</scope>
    <source>
        <strain evidence="2">ATCC 35074 / DSM 20540 / JCM 6276 / NBRC 101906 / NCIMB 13154 / VKM Ac-1939 / CCM 2703 / MRP</strain>
        <plasmid evidence="2">Plasmid pDEIPR02</plasmid>
    </source>
</reference>